<dbReference type="PANTHER" id="PTHR40640:SF1">
    <property type="entry name" value="ANCHORED GLYCOPROTEIN, PUTATIVE (AFU_ORTHOLOGUE AFUA_8G04860)-RELATED"/>
    <property type="match status" value="1"/>
</dbReference>
<dbReference type="OrthoDB" id="4509658at2759"/>
<evidence type="ECO:0000313" key="3">
    <source>
        <dbReference type="EMBL" id="OGM45101.1"/>
    </source>
</evidence>
<reference evidence="3 4" key="1">
    <citation type="journal article" date="2016" name="Genome Biol. Evol.">
        <title>Draft genome sequence of an aflatoxigenic Aspergillus species, A. bombycis.</title>
        <authorList>
            <person name="Moore G.G."/>
            <person name="Mack B.M."/>
            <person name="Beltz S.B."/>
            <person name="Gilbert M.K."/>
        </authorList>
    </citation>
    <scope>NUCLEOTIDE SEQUENCE [LARGE SCALE GENOMIC DNA]</scope>
    <source>
        <strain evidence="4">NRRL 26010</strain>
    </source>
</reference>
<dbReference type="PANTHER" id="PTHR40640">
    <property type="entry name" value="ANCHORED GLYCOPROTEIN, PUTATIVE (AFU_ORTHOLOGUE AFUA_8G04860)-RELATED"/>
    <property type="match status" value="1"/>
</dbReference>
<sequence>MRLQATSYLLPLAAVAAAAAGDVVSFLYPEGSFSGDAKLIGTTGGPLTTLEFNCPETAPATGTTVAATRSAAGFDDEDDDECWVPEGGYTITAGSTTFEFAYTTPGLTISAGCSFDSTTYASCKATSTFVSDTGVQNFDTSSSIPHVTVTITATESASTSATASITSSGASKTTASNTSSSTSGPSSSRPSTAAISDNAGMPLATGAAQYVAGGAVMMLALAMA</sequence>
<feature type="chain" id="PRO_5009534333" description="GPI anchored protein" evidence="2">
    <location>
        <begin position="21"/>
        <end position="224"/>
    </location>
</feature>
<dbReference type="RefSeq" id="XP_022388818.1">
    <property type="nucleotide sequence ID" value="XM_022533802.1"/>
</dbReference>
<name>A0A1F8A072_9EURO</name>
<accession>A0A1F8A072</accession>
<dbReference type="AlphaFoldDB" id="A0A1F8A072"/>
<dbReference type="Proteomes" id="UP000179179">
    <property type="component" value="Unassembled WGS sequence"/>
</dbReference>
<protein>
    <recommendedName>
        <fullName evidence="5">GPI anchored protein</fullName>
    </recommendedName>
</protein>
<feature type="compositionally biased region" description="Low complexity" evidence="1">
    <location>
        <begin position="162"/>
        <end position="194"/>
    </location>
</feature>
<feature type="signal peptide" evidence="2">
    <location>
        <begin position="1"/>
        <end position="20"/>
    </location>
</feature>
<evidence type="ECO:0000313" key="4">
    <source>
        <dbReference type="Proteomes" id="UP000179179"/>
    </source>
</evidence>
<organism evidence="3 4">
    <name type="scientific">Aspergillus bombycis</name>
    <dbReference type="NCBI Taxonomy" id="109264"/>
    <lineage>
        <taxon>Eukaryota</taxon>
        <taxon>Fungi</taxon>
        <taxon>Dikarya</taxon>
        <taxon>Ascomycota</taxon>
        <taxon>Pezizomycotina</taxon>
        <taxon>Eurotiomycetes</taxon>
        <taxon>Eurotiomycetidae</taxon>
        <taxon>Eurotiales</taxon>
        <taxon>Aspergillaceae</taxon>
        <taxon>Aspergillus</taxon>
    </lineage>
</organism>
<feature type="region of interest" description="Disordered" evidence="1">
    <location>
        <begin position="162"/>
        <end position="198"/>
    </location>
</feature>
<gene>
    <name evidence="3" type="ORF">ABOM_006673</name>
</gene>
<dbReference type="EMBL" id="LYCR01000046">
    <property type="protein sequence ID" value="OGM45101.1"/>
    <property type="molecule type" value="Genomic_DNA"/>
</dbReference>
<proteinExistence type="predicted"/>
<dbReference type="STRING" id="109264.A0A1F8A072"/>
<keyword evidence="4" id="KW-1185">Reference proteome</keyword>
<keyword evidence="2" id="KW-0732">Signal</keyword>
<evidence type="ECO:0000256" key="2">
    <source>
        <dbReference type="SAM" id="SignalP"/>
    </source>
</evidence>
<dbReference type="GeneID" id="34450063"/>
<evidence type="ECO:0008006" key="5">
    <source>
        <dbReference type="Google" id="ProtNLM"/>
    </source>
</evidence>
<comment type="caution">
    <text evidence="3">The sequence shown here is derived from an EMBL/GenBank/DDBJ whole genome shotgun (WGS) entry which is preliminary data.</text>
</comment>
<evidence type="ECO:0000256" key="1">
    <source>
        <dbReference type="SAM" id="MobiDB-lite"/>
    </source>
</evidence>